<dbReference type="InterPro" id="IPR021986">
    <property type="entry name" value="Spherulin4"/>
</dbReference>
<evidence type="ECO:0000313" key="3">
    <source>
        <dbReference type="Proteomes" id="UP000053317"/>
    </source>
</evidence>
<protein>
    <submittedName>
        <fullName evidence="2">Putative spherulin 4-like cell surface protein</fullName>
    </submittedName>
</protein>
<dbReference type="AlphaFoldDB" id="A0A0G2EKE2"/>
<feature type="transmembrane region" description="Helical" evidence="1">
    <location>
        <begin position="12"/>
        <end position="36"/>
    </location>
</feature>
<dbReference type="EMBL" id="LCWF01000073">
    <property type="protein sequence ID" value="KKY22814.1"/>
    <property type="molecule type" value="Genomic_DNA"/>
</dbReference>
<evidence type="ECO:0000313" key="2">
    <source>
        <dbReference type="EMBL" id="KKY22814.1"/>
    </source>
</evidence>
<dbReference type="OrthoDB" id="5342184at2759"/>
<reference evidence="2 3" key="2">
    <citation type="submission" date="2015-05" db="EMBL/GenBank/DDBJ databases">
        <authorList>
            <person name="Morales-Cruz A."/>
            <person name="Amrine K.C."/>
            <person name="Cantu D."/>
        </authorList>
    </citation>
    <scope>NUCLEOTIDE SEQUENCE [LARGE SCALE GENOMIC DNA]</scope>
    <source>
        <strain evidence="2">UCRPC4</strain>
    </source>
</reference>
<organism evidence="2 3">
    <name type="scientific">Phaeomoniella chlamydospora</name>
    <name type="common">Phaeoacremonium chlamydosporum</name>
    <dbReference type="NCBI Taxonomy" id="158046"/>
    <lineage>
        <taxon>Eukaryota</taxon>
        <taxon>Fungi</taxon>
        <taxon>Dikarya</taxon>
        <taxon>Ascomycota</taxon>
        <taxon>Pezizomycotina</taxon>
        <taxon>Eurotiomycetes</taxon>
        <taxon>Chaetothyriomycetidae</taxon>
        <taxon>Phaeomoniellales</taxon>
        <taxon>Phaeomoniellaceae</taxon>
        <taxon>Phaeomoniella</taxon>
    </lineage>
</organism>
<dbReference type="PANTHER" id="PTHR35040:SF9">
    <property type="entry name" value="4-LIKE CELL SURFACE PROTEIN, PUTATIVE (AFU_ORTHOLOGUE AFUA_4G14080)-RELATED"/>
    <property type="match status" value="1"/>
</dbReference>
<keyword evidence="1" id="KW-1133">Transmembrane helix</keyword>
<keyword evidence="1" id="KW-0472">Membrane</keyword>
<evidence type="ECO:0000256" key="1">
    <source>
        <dbReference type="SAM" id="Phobius"/>
    </source>
</evidence>
<proteinExistence type="predicted"/>
<sequence length="289" mass="31963">MARTMSSGRRSWCLPLSIAAIILIIIAIIVPLAVILPRKGHNGHKSTVILPLYIYPDNSSSWSPLYDALEANPDLKFTVIVNPSSGPGSSTYPDDDYSAALLTLSTYSTVQTVGYVRTGYATRNISTILSEISRYAGWATKSSAFAMQGIFFDEAPHEYSSTAVDYMRTINEAVKNATGLQGERTVIHNPGTIPDTRYNDTKTDITVVFEDTYEAYQSKVASLSALPKHRSNYSYMINSVPSGMSVSSLRKFVDRLSRHAKYLLITDNEEGYYESFGSDWANFTSVVPR</sequence>
<keyword evidence="1" id="KW-0812">Transmembrane</keyword>
<name>A0A0G2EKE2_PHACM</name>
<dbReference type="PANTHER" id="PTHR35040">
    <property type="match status" value="1"/>
</dbReference>
<gene>
    <name evidence="2" type="ORF">UCRPC4_g03140</name>
</gene>
<accession>A0A0G2EKE2</accession>
<reference evidence="2 3" key="1">
    <citation type="submission" date="2015-05" db="EMBL/GenBank/DDBJ databases">
        <title>Distinctive expansion of gene families associated with plant cell wall degradation and secondary metabolism in the genomes of grapevine trunk pathogens.</title>
        <authorList>
            <person name="Lawrence D.P."/>
            <person name="Travadon R."/>
            <person name="Rolshausen P.E."/>
            <person name="Baumgartner K."/>
        </authorList>
    </citation>
    <scope>NUCLEOTIDE SEQUENCE [LARGE SCALE GENOMIC DNA]</scope>
    <source>
        <strain evidence="2">UCRPC4</strain>
    </source>
</reference>
<comment type="caution">
    <text evidence="2">The sequence shown here is derived from an EMBL/GenBank/DDBJ whole genome shotgun (WGS) entry which is preliminary data.</text>
</comment>
<keyword evidence="3" id="KW-1185">Reference proteome</keyword>
<dbReference type="Pfam" id="PF12138">
    <property type="entry name" value="Spherulin4"/>
    <property type="match status" value="1"/>
</dbReference>
<dbReference type="Proteomes" id="UP000053317">
    <property type="component" value="Unassembled WGS sequence"/>
</dbReference>